<dbReference type="AlphaFoldDB" id="A0A4R8DG13"/>
<evidence type="ECO:0000313" key="2">
    <source>
        <dbReference type="Proteomes" id="UP000294498"/>
    </source>
</evidence>
<dbReference type="Proteomes" id="UP000294498">
    <property type="component" value="Unassembled WGS sequence"/>
</dbReference>
<dbReference type="OrthoDB" id="7432683at2"/>
<sequence length="205" mass="22257">MQIHIPEPCTASWDQMTPTDKGRHCAACAKQVVDFTGLTDEQVLRYFQTAAGSTCGRFTTGQLRRPLRPAPSRFGWILALLLGCLRATGQTTQGNAIVTHKTLPSIWIDTVHSALTGLVAVNPDRDIPSVRITVVDTGGRVIPGADIRAACTRRGVIYTISAAGFVPRTMRMRYPPSKVGTKEVTVRLEREPVVVVGGARAVDDY</sequence>
<accession>A0A4R8DG13</accession>
<dbReference type="EMBL" id="SODV01000002">
    <property type="protein sequence ID" value="TDW96553.1"/>
    <property type="molecule type" value="Genomic_DNA"/>
</dbReference>
<keyword evidence="2" id="KW-1185">Reference proteome</keyword>
<comment type="caution">
    <text evidence="1">The sequence shown here is derived from an EMBL/GenBank/DDBJ whole genome shotgun (WGS) entry which is preliminary data.</text>
</comment>
<proteinExistence type="predicted"/>
<reference evidence="1 2" key="1">
    <citation type="submission" date="2019-03" db="EMBL/GenBank/DDBJ databases">
        <title>Genomic Encyclopedia of Type Strains, Phase IV (KMG-IV): sequencing the most valuable type-strain genomes for metagenomic binning, comparative biology and taxonomic classification.</title>
        <authorList>
            <person name="Goeker M."/>
        </authorList>
    </citation>
    <scope>NUCLEOTIDE SEQUENCE [LARGE SCALE GENOMIC DNA]</scope>
    <source>
        <strain evidence="1 2">DSM 100059</strain>
    </source>
</reference>
<protein>
    <recommendedName>
        <fullName evidence="3">Carboxypeptidase regulatory-like domain-containing protein</fullName>
    </recommendedName>
</protein>
<gene>
    <name evidence="1" type="ORF">EDB95_4384</name>
</gene>
<organism evidence="1 2">
    <name type="scientific">Dinghuibacter silviterrae</name>
    <dbReference type="NCBI Taxonomy" id="1539049"/>
    <lineage>
        <taxon>Bacteria</taxon>
        <taxon>Pseudomonadati</taxon>
        <taxon>Bacteroidota</taxon>
        <taxon>Chitinophagia</taxon>
        <taxon>Chitinophagales</taxon>
        <taxon>Chitinophagaceae</taxon>
        <taxon>Dinghuibacter</taxon>
    </lineage>
</organism>
<dbReference type="RefSeq" id="WP_133997190.1">
    <property type="nucleotide sequence ID" value="NZ_SODV01000002.1"/>
</dbReference>
<evidence type="ECO:0000313" key="1">
    <source>
        <dbReference type="EMBL" id="TDW96553.1"/>
    </source>
</evidence>
<evidence type="ECO:0008006" key="3">
    <source>
        <dbReference type="Google" id="ProtNLM"/>
    </source>
</evidence>
<name>A0A4R8DG13_9BACT</name>